<sequence length="60" mass="6397">MHVNPIPLNPTPGSKWTASDPAVEEEFVRTLRAHGIPTTIRDTRGSDIDGACGQAAIKEA</sequence>
<keyword evidence="2" id="KW-0408">Iron</keyword>
<comment type="caution">
    <text evidence="3">The sequence shown here is derived from an EMBL/GenBank/DDBJ whole genome shotgun (WGS) entry which is preliminary data.</text>
</comment>
<gene>
    <name evidence="3" type="ORF">GCM10025876_32510</name>
</gene>
<dbReference type="InterPro" id="IPR013785">
    <property type="entry name" value="Aldolase_TIM"/>
</dbReference>
<organism evidence="3 4">
    <name type="scientific">Demequina litorisediminis</name>
    <dbReference type="NCBI Taxonomy" id="1849022"/>
    <lineage>
        <taxon>Bacteria</taxon>
        <taxon>Bacillati</taxon>
        <taxon>Actinomycetota</taxon>
        <taxon>Actinomycetes</taxon>
        <taxon>Micrococcales</taxon>
        <taxon>Demequinaceae</taxon>
        <taxon>Demequina</taxon>
    </lineage>
</organism>
<keyword evidence="4" id="KW-1185">Reference proteome</keyword>
<protein>
    <recommendedName>
        <fullName evidence="5">Dual-specificity RNA methyltransferase RlmN</fullName>
    </recommendedName>
</protein>
<evidence type="ECO:0008006" key="5">
    <source>
        <dbReference type="Google" id="ProtNLM"/>
    </source>
</evidence>
<name>A0ABQ6IGK9_9MICO</name>
<evidence type="ECO:0000313" key="3">
    <source>
        <dbReference type="EMBL" id="GMA37047.1"/>
    </source>
</evidence>
<evidence type="ECO:0000256" key="2">
    <source>
        <dbReference type="ARBA" id="ARBA00022485"/>
    </source>
</evidence>
<evidence type="ECO:0000313" key="4">
    <source>
        <dbReference type="Proteomes" id="UP001157125"/>
    </source>
</evidence>
<dbReference type="Proteomes" id="UP001157125">
    <property type="component" value="Unassembled WGS sequence"/>
</dbReference>
<evidence type="ECO:0000256" key="1">
    <source>
        <dbReference type="ARBA" id="ARBA00001966"/>
    </source>
</evidence>
<dbReference type="PANTHER" id="PTHR30544">
    <property type="entry name" value="23S RRNA METHYLTRANSFERASE"/>
    <property type="match status" value="1"/>
</dbReference>
<comment type="cofactor">
    <cofactor evidence="1">
        <name>[4Fe-4S] cluster</name>
        <dbReference type="ChEBI" id="CHEBI:49883"/>
    </cofactor>
</comment>
<dbReference type="InterPro" id="IPR040072">
    <property type="entry name" value="Methyltransferase_A"/>
</dbReference>
<reference evidence="4" key="1">
    <citation type="journal article" date="2019" name="Int. J. Syst. Evol. Microbiol.">
        <title>The Global Catalogue of Microorganisms (GCM) 10K type strain sequencing project: providing services to taxonomists for standard genome sequencing and annotation.</title>
        <authorList>
            <consortium name="The Broad Institute Genomics Platform"/>
            <consortium name="The Broad Institute Genome Sequencing Center for Infectious Disease"/>
            <person name="Wu L."/>
            <person name="Ma J."/>
        </authorList>
    </citation>
    <scope>NUCLEOTIDE SEQUENCE [LARGE SCALE GENOMIC DNA]</scope>
    <source>
        <strain evidence="4">NBRC 112299</strain>
    </source>
</reference>
<dbReference type="Gene3D" id="3.20.20.70">
    <property type="entry name" value="Aldolase class I"/>
    <property type="match status" value="1"/>
</dbReference>
<keyword evidence="2" id="KW-0004">4Fe-4S</keyword>
<proteinExistence type="predicted"/>
<dbReference type="PANTHER" id="PTHR30544:SF5">
    <property type="entry name" value="RADICAL SAM CORE DOMAIN-CONTAINING PROTEIN"/>
    <property type="match status" value="1"/>
</dbReference>
<dbReference type="EMBL" id="BSUN01000001">
    <property type="protein sequence ID" value="GMA37047.1"/>
    <property type="molecule type" value="Genomic_DNA"/>
</dbReference>
<keyword evidence="2" id="KW-0479">Metal-binding</keyword>
<keyword evidence="2" id="KW-0411">Iron-sulfur</keyword>
<accession>A0ABQ6IGK9</accession>